<dbReference type="Pfam" id="PF01041">
    <property type="entry name" value="DegT_DnrJ_EryC1"/>
    <property type="match status" value="1"/>
</dbReference>
<evidence type="ECO:0000256" key="5">
    <source>
        <dbReference type="RuleBase" id="RU004508"/>
    </source>
</evidence>
<comment type="caution">
    <text evidence="6">The sequence shown here is derived from an EMBL/GenBank/DDBJ whole genome shotgun (WGS) entry which is preliminary data.</text>
</comment>
<proteinExistence type="inferred from homology"/>
<dbReference type="CDD" id="cd00616">
    <property type="entry name" value="AHBA_syn"/>
    <property type="match status" value="1"/>
</dbReference>
<evidence type="ECO:0000256" key="3">
    <source>
        <dbReference type="PIRSR" id="PIRSR000390-1"/>
    </source>
</evidence>
<gene>
    <name evidence="6" type="ORF">ENL19_01775</name>
</gene>
<evidence type="ECO:0000256" key="1">
    <source>
        <dbReference type="ARBA" id="ARBA00022898"/>
    </source>
</evidence>
<dbReference type="PANTHER" id="PTHR30244">
    <property type="entry name" value="TRANSAMINASE"/>
    <property type="match status" value="1"/>
</dbReference>
<evidence type="ECO:0000313" key="6">
    <source>
        <dbReference type="EMBL" id="HHE04775.1"/>
    </source>
</evidence>
<reference evidence="6" key="1">
    <citation type="journal article" date="2020" name="mSystems">
        <title>Genome- and Community-Level Interaction Insights into Carbon Utilization and Element Cycling Functions of Hydrothermarchaeota in Hydrothermal Sediment.</title>
        <authorList>
            <person name="Zhou Z."/>
            <person name="Liu Y."/>
            <person name="Xu W."/>
            <person name="Pan J."/>
            <person name="Luo Z.H."/>
            <person name="Li M."/>
        </authorList>
    </citation>
    <scope>NUCLEOTIDE SEQUENCE [LARGE SCALE GENOMIC DNA]</scope>
    <source>
        <strain evidence="6">HyVt-74</strain>
    </source>
</reference>
<dbReference type="PANTHER" id="PTHR30244:SF36">
    <property type="entry name" value="3-OXO-GLUCOSE-6-PHOSPHATE:GLUTAMATE AMINOTRANSFERASE"/>
    <property type="match status" value="1"/>
</dbReference>
<dbReference type="InterPro" id="IPR015422">
    <property type="entry name" value="PyrdxlP-dep_Trfase_small"/>
</dbReference>
<keyword evidence="1 4" id="KW-0663">Pyridoxal phosphate</keyword>
<dbReference type="InterPro" id="IPR000653">
    <property type="entry name" value="DegT/StrS_aminotransferase"/>
</dbReference>
<keyword evidence="6" id="KW-0808">Transferase</keyword>
<protein>
    <submittedName>
        <fullName evidence="6">DegT/DnrJ/EryC1/StrS family aminotransferase</fullName>
    </submittedName>
</protein>
<comment type="similarity">
    <text evidence="2 5">Belongs to the DegT/DnrJ/EryC1 family.</text>
</comment>
<evidence type="ECO:0000256" key="2">
    <source>
        <dbReference type="ARBA" id="ARBA00037999"/>
    </source>
</evidence>
<dbReference type="Proteomes" id="UP000886110">
    <property type="component" value="Unassembled WGS sequence"/>
</dbReference>
<evidence type="ECO:0000256" key="4">
    <source>
        <dbReference type="PIRSR" id="PIRSR000390-2"/>
    </source>
</evidence>
<dbReference type="AlphaFoldDB" id="A0A7C5HN83"/>
<dbReference type="GO" id="GO:0030170">
    <property type="term" value="F:pyridoxal phosphate binding"/>
    <property type="evidence" value="ECO:0007669"/>
    <property type="project" value="TreeGrafter"/>
</dbReference>
<name>A0A7C5HN83_UNCW3</name>
<keyword evidence="6" id="KW-0032">Aminotransferase</keyword>
<dbReference type="InterPro" id="IPR015424">
    <property type="entry name" value="PyrdxlP-dep_Trfase"/>
</dbReference>
<dbReference type="EMBL" id="DRTB01000130">
    <property type="protein sequence ID" value="HHE04775.1"/>
    <property type="molecule type" value="Genomic_DNA"/>
</dbReference>
<dbReference type="Gene3D" id="3.40.640.10">
    <property type="entry name" value="Type I PLP-dependent aspartate aminotransferase-like (Major domain)"/>
    <property type="match status" value="1"/>
</dbReference>
<accession>A0A7C5HN83</accession>
<dbReference type="GO" id="GO:0000271">
    <property type="term" value="P:polysaccharide biosynthetic process"/>
    <property type="evidence" value="ECO:0007669"/>
    <property type="project" value="TreeGrafter"/>
</dbReference>
<dbReference type="PIRSF" id="PIRSF000390">
    <property type="entry name" value="PLP_StrS"/>
    <property type="match status" value="1"/>
</dbReference>
<sequence length="367" mass="41540">MKFMDLRVKENRLREEIRKVFEEVLETGWYVGGHFVDEFEREFARWLGVEHVVSVSSGTDALKYALWALGIKEGDEVITTPLTFIATAEAVALLGAKPVFVDVEPDTFLIDPEKIEEAITEYTRAILPVHLFGSVADMDRINEIGERYGIHVIEDAAQAHGALYKGKRAGSLGTSSTFSFYPTKNLSAFGEAGAVATNSGEIAEKVYMLKNHGQKATYYSLFIGENGRMDAIQAGILLKKMEYIDKWNEKRKKLAAIYLEELSNMEEIKVQQIPDGVESVYHLFVILHPERDKLREELEREGVPSRVYYQVPLHLQPAFSYLGYKKGDFPETEKISSQLLALPIGPWMEEDDVKKIVNSLKKAILRI</sequence>
<feature type="modified residue" description="N6-(pyridoxal phosphate)lysine" evidence="4">
    <location>
        <position position="184"/>
    </location>
</feature>
<dbReference type="InterPro" id="IPR015421">
    <property type="entry name" value="PyrdxlP-dep_Trfase_major"/>
</dbReference>
<dbReference type="GO" id="GO:0008483">
    <property type="term" value="F:transaminase activity"/>
    <property type="evidence" value="ECO:0007669"/>
    <property type="project" value="UniProtKB-KW"/>
</dbReference>
<dbReference type="SUPFAM" id="SSF53383">
    <property type="entry name" value="PLP-dependent transferases"/>
    <property type="match status" value="1"/>
</dbReference>
<organism evidence="6">
    <name type="scientific">candidate division WOR-3 bacterium</name>
    <dbReference type="NCBI Taxonomy" id="2052148"/>
    <lineage>
        <taxon>Bacteria</taxon>
        <taxon>Bacteria division WOR-3</taxon>
    </lineage>
</organism>
<dbReference type="Gene3D" id="3.90.1150.10">
    <property type="entry name" value="Aspartate Aminotransferase, domain 1"/>
    <property type="match status" value="1"/>
</dbReference>
<feature type="active site" description="Proton acceptor" evidence="3">
    <location>
        <position position="184"/>
    </location>
</feature>